<sequence length="528" mass="55933">MNTRQPIQPSDQPAVLSLAFSASRKRFVAGLADGFRCFRTDNCLTTYHPTLPVDGGIAVAAALDDRYVAFVGGGRAPAGKPSVVVFWDAVLGKETTRFDLHESVLGVRLNGRWMVVVLKERTVLFEYQELQPQSLPKPPPDAASTDEADLDEILRGPNKVKALYPTSTNYHALATLRGELLVLPAQTTGQVQLIPLSGGSKRVLRAHNSSLRCLTVSDDGTLLATASEQGTLIRVYNLSNLDQIAEFRRGSDHAIIFSLALSPGNRWLACTSDKGTLHIFDLRPPDPAAAIANTQAAKEKSARDRHSLPHHLKSTSYASHRLSAGGLALERDSLSGGGGLSAHSSAPTSRGAGGEGGGGGTPTAYQGGSVQEYYGLRPPPASASPPTTGAGGGVSALASAFKASGFAPRVLRDVRSIASIPFHMGDETLHWQGGAAYSWTTAPRGGRKRVKNAVLGLPDDASGRPPKGILGFAPREAGGTDDEGARIYVLGGGSDARWEVFEILPAEGGGWGLMNRGFRRFLTRQFVE</sequence>
<comment type="subcellular location">
    <subcellularLocation>
        <location evidence="1">Vacuole membrane</location>
        <topology evidence="1">Peripheral membrane protein</topology>
    </subcellularLocation>
</comment>
<keyword evidence="2" id="KW-0853">WD repeat</keyword>
<feature type="compositionally biased region" description="Gly residues" evidence="4">
    <location>
        <begin position="351"/>
        <end position="361"/>
    </location>
</feature>
<dbReference type="Pfam" id="PF21032">
    <property type="entry name" value="PROPPIN"/>
    <property type="match status" value="1"/>
</dbReference>
<dbReference type="InterPro" id="IPR011044">
    <property type="entry name" value="Quino_amine_DH_bsu"/>
</dbReference>
<name>A0A4U0XY70_9PEZI</name>
<evidence type="ECO:0000256" key="4">
    <source>
        <dbReference type="SAM" id="MobiDB-lite"/>
    </source>
</evidence>
<dbReference type="EMBL" id="NAJQ01000061">
    <property type="protein sequence ID" value="TKA80908.1"/>
    <property type="molecule type" value="Genomic_DNA"/>
</dbReference>
<dbReference type="AlphaFoldDB" id="A0A4U0XY70"/>
<accession>A0A4U0XY70</accession>
<proteinExistence type="predicted"/>
<keyword evidence="3" id="KW-0677">Repeat</keyword>
<dbReference type="OrthoDB" id="1667587at2759"/>
<evidence type="ECO:0000313" key="5">
    <source>
        <dbReference type="EMBL" id="TKA80908.1"/>
    </source>
</evidence>
<evidence type="ECO:0000256" key="2">
    <source>
        <dbReference type="ARBA" id="ARBA00022574"/>
    </source>
</evidence>
<dbReference type="SMART" id="SM00320">
    <property type="entry name" value="WD40"/>
    <property type="match status" value="3"/>
</dbReference>
<keyword evidence="6" id="KW-1185">Reference proteome</keyword>
<reference evidence="5 6" key="1">
    <citation type="submission" date="2017-03" db="EMBL/GenBank/DDBJ databases">
        <title>Genomes of endolithic fungi from Antarctica.</title>
        <authorList>
            <person name="Coleine C."/>
            <person name="Masonjones S."/>
            <person name="Stajich J.E."/>
        </authorList>
    </citation>
    <scope>NUCLEOTIDE SEQUENCE [LARGE SCALE GENOMIC DNA]</scope>
    <source>
        <strain evidence="5 6">CCFEE 5184</strain>
    </source>
</reference>
<dbReference type="InterPro" id="IPR015943">
    <property type="entry name" value="WD40/YVTN_repeat-like_dom_sf"/>
</dbReference>
<dbReference type="InterPro" id="IPR001680">
    <property type="entry name" value="WD40_rpt"/>
</dbReference>
<dbReference type="PANTHER" id="PTHR11227">
    <property type="entry name" value="WD-REPEAT PROTEIN INTERACTING WITH PHOSPHOINOSIDES WIPI -RELATED"/>
    <property type="match status" value="1"/>
</dbReference>
<evidence type="ECO:0000313" key="6">
    <source>
        <dbReference type="Proteomes" id="UP000309340"/>
    </source>
</evidence>
<dbReference type="GO" id="GO:0005774">
    <property type="term" value="C:vacuolar membrane"/>
    <property type="evidence" value="ECO:0007669"/>
    <property type="project" value="UniProtKB-SubCell"/>
</dbReference>
<dbReference type="Proteomes" id="UP000309340">
    <property type="component" value="Unassembled WGS sequence"/>
</dbReference>
<dbReference type="InterPro" id="IPR048720">
    <property type="entry name" value="PROPPIN"/>
</dbReference>
<protein>
    <recommendedName>
        <fullName evidence="7">WD40 repeat-like protein</fullName>
    </recommendedName>
</protein>
<gene>
    <name evidence="5" type="ORF">B0A55_01676</name>
</gene>
<dbReference type="SUPFAM" id="SSF50969">
    <property type="entry name" value="YVTN repeat-like/Quinoprotein amine dehydrogenase"/>
    <property type="match status" value="1"/>
</dbReference>
<comment type="caution">
    <text evidence="5">The sequence shown here is derived from an EMBL/GenBank/DDBJ whole genome shotgun (WGS) entry which is preliminary data.</text>
</comment>
<dbReference type="STRING" id="329884.A0A4U0XY70"/>
<evidence type="ECO:0000256" key="3">
    <source>
        <dbReference type="ARBA" id="ARBA00022737"/>
    </source>
</evidence>
<organism evidence="5 6">
    <name type="scientific">Friedmanniomyces simplex</name>
    <dbReference type="NCBI Taxonomy" id="329884"/>
    <lineage>
        <taxon>Eukaryota</taxon>
        <taxon>Fungi</taxon>
        <taxon>Dikarya</taxon>
        <taxon>Ascomycota</taxon>
        <taxon>Pezizomycotina</taxon>
        <taxon>Dothideomycetes</taxon>
        <taxon>Dothideomycetidae</taxon>
        <taxon>Mycosphaerellales</taxon>
        <taxon>Teratosphaeriaceae</taxon>
        <taxon>Friedmanniomyces</taxon>
    </lineage>
</organism>
<dbReference type="Gene3D" id="2.130.10.10">
    <property type="entry name" value="YVTN repeat-like/Quinoprotein amine dehydrogenase"/>
    <property type="match status" value="1"/>
</dbReference>
<evidence type="ECO:0008006" key="7">
    <source>
        <dbReference type="Google" id="ProtNLM"/>
    </source>
</evidence>
<evidence type="ECO:0000256" key="1">
    <source>
        <dbReference type="ARBA" id="ARBA00004148"/>
    </source>
</evidence>
<feature type="region of interest" description="Disordered" evidence="4">
    <location>
        <begin position="334"/>
        <end position="392"/>
    </location>
</feature>